<accession>A0A678WBT5</accession>
<dbReference type="Gene3D" id="1.10.3230.30">
    <property type="entry name" value="Phage gp6-like head-tail connector protein"/>
    <property type="match status" value="1"/>
</dbReference>
<proteinExistence type="predicted"/>
<evidence type="ECO:0000313" key="1">
    <source>
        <dbReference type="EMBL" id="AYJ09386.1"/>
    </source>
</evidence>
<protein>
    <recommendedName>
        <fullName evidence="2">Phage gp6-like head-tail connector protein</fullName>
    </recommendedName>
</protein>
<evidence type="ECO:0008006" key="2">
    <source>
        <dbReference type="Google" id="ProtNLM"/>
    </source>
</evidence>
<dbReference type="InterPro" id="IPR011738">
    <property type="entry name" value="Phage_CHP"/>
</dbReference>
<dbReference type="Pfam" id="PF05135">
    <property type="entry name" value="Phage_connect_1"/>
    <property type="match status" value="1"/>
</dbReference>
<dbReference type="NCBIfam" id="TIGR01560">
    <property type="entry name" value="put_DNA_pack"/>
    <property type="match status" value="1"/>
</dbReference>
<dbReference type="InterPro" id="IPR006450">
    <property type="entry name" value="Phage_HK97_gp6-like"/>
</dbReference>
<name>A0A678WBT5_9VIRU</name>
<reference evidence="1" key="1">
    <citation type="submission" date="2018-01" db="EMBL/GenBank/DDBJ databases">
        <title>A diatom virus reveals a new lineage of giant single stranded DNA viruses originating from double stranded DNA phage.</title>
        <authorList>
            <person name="Carlson M.C.G."/>
            <person name="Frischkorn K.R."/>
            <person name="Brumfield S."/>
            <person name="Rocap G."/>
        </authorList>
    </citation>
    <scope>NUCLEOTIDE SEQUENCE</scope>
    <source>
        <strain evidence="1">PmDNAV1</strain>
    </source>
</reference>
<sequence>MRYRFGQTGVTPSEYPVTLDEAKAQLNVSHSDDDTLITSLIKVAWVHIERVTARSLMTRSYELVTDFPVGAGPTASILLPVSPVVGVTSVTYYDTDGTSQTTDAYLLQDGDQAHLWPSAGATWPDTDTNRLHPVTVVFTAGYDGTADSPVDRSNIPESLRHAMLLHIGHMYENREAVIVGSNSIKPVTLPMGYDALVEPYTVRGY</sequence>
<gene>
    <name evidence="1" type="ORF">PmDNAV2_gp11</name>
</gene>
<dbReference type="EMBL" id="MG841151">
    <property type="protein sequence ID" value="AYJ09386.1"/>
    <property type="molecule type" value="Genomic_DNA"/>
</dbReference>
<dbReference type="CDD" id="cd08054">
    <property type="entry name" value="gp6"/>
    <property type="match status" value="1"/>
</dbReference>
<dbReference type="NCBIfam" id="TIGR02215">
    <property type="entry name" value="phage_chp_gp8"/>
    <property type="match status" value="1"/>
</dbReference>
<dbReference type="InterPro" id="IPR021146">
    <property type="entry name" value="Phage_gp6-like_head-tail"/>
</dbReference>
<organism evidence="1">
    <name type="scientific">Pseudo-nitzschia multiseries DNA virus</name>
    <dbReference type="NCBI Taxonomy" id="2364897"/>
    <lineage>
        <taxon>Viruses</taxon>
    </lineage>
</organism>